<sequence length="122" mass="12503">MECVVKCVVFLSLLLSVQAVTTTSMPLSSAPHNETNPTDGVNSTTEKTRGSRYVSSPSDTESSSANTGGVSEVETGLMFGGVGLAALVFILATVAAVRVIRQKASLEGGAAGKDADYINCSD</sequence>
<reference evidence="4 5" key="1">
    <citation type="submission" date="2021-07" db="EMBL/GenBank/DDBJ databases">
        <authorList>
            <person name="Imarazene B."/>
            <person name="Zahm M."/>
            <person name="Klopp C."/>
            <person name="Cabau C."/>
            <person name="Beille S."/>
            <person name="Jouanno E."/>
            <person name="Castinel A."/>
            <person name="Lluch J."/>
            <person name="Gil L."/>
            <person name="Kuchtly C."/>
            <person name="Lopez Roques C."/>
            <person name="Donnadieu C."/>
            <person name="Parrinello H."/>
            <person name="Journot L."/>
            <person name="Du K."/>
            <person name="Schartl M."/>
            <person name="Retaux S."/>
            <person name="Guiguen Y."/>
        </authorList>
    </citation>
    <scope>NUCLEOTIDE SEQUENCE [LARGE SCALE GENOMIC DNA]</scope>
    <source>
        <strain evidence="4">Pach_M1</strain>
        <tissue evidence="4">Testis</tissue>
    </source>
</reference>
<evidence type="ECO:0000313" key="5">
    <source>
        <dbReference type="Proteomes" id="UP000752171"/>
    </source>
</evidence>
<organism evidence="4 5">
    <name type="scientific">Astyanax mexicanus</name>
    <name type="common">Blind cave fish</name>
    <name type="synonym">Astyanax fasciatus mexicanus</name>
    <dbReference type="NCBI Taxonomy" id="7994"/>
    <lineage>
        <taxon>Eukaryota</taxon>
        <taxon>Metazoa</taxon>
        <taxon>Chordata</taxon>
        <taxon>Craniata</taxon>
        <taxon>Vertebrata</taxon>
        <taxon>Euteleostomi</taxon>
        <taxon>Actinopterygii</taxon>
        <taxon>Neopterygii</taxon>
        <taxon>Teleostei</taxon>
        <taxon>Ostariophysi</taxon>
        <taxon>Characiformes</taxon>
        <taxon>Characoidei</taxon>
        <taxon>Acestrorhamphidae</taxon>
        <taxon>Acestrorhamphinae</taxon>
        <taxon>Astyanax</taxon>
    </lineage>
</organism>
<feature type="region of interest" description="Disordered" evidence="1">
    <location>
        <begin position="25"/>
        <end position="69"/>
    </location>
</feature>
<feature type="signal peptide" evidence="3">
    <location>
        <begin position="1"/>
        <end position="19"/>
    </location>
</feature>
<feature type="transmembrane region" description="Helical" evidence="2">
    <location>
        <begin position="77"/>
        <end position="97"/>
    </location>
</feature>
<dbReference type="Proteomes" id="UP000752171">
    <property type="component" value="Unassembled WGS sequence"/>
</dbReference>
<feature type="compositionally biased region" description="Polar residues" evidence="1">
    <location>
        <begin position="53"/>
        <end position="69"/>
    </location>
</feature>
<dbReference type="AlphaFoldDB" id="A0A8T2MA96"/>
<feature type="chain" id="PRO_5035904761" evidence="3">
    <location>
        <begin position="20"/>
        <end position="122"/>
    </location>
</feature>
<protein>
    <submittedName>
        <fullName evidence="4">Uncharacterized protein</fullName>
    </submittedName>
</protein>
<gene>
    <name evidence="4" type="ORF">AMEX_G4121</name>
</gene>
<dbReference type="EMBL" id="JAICCE010000002">
    <property type="protein sequence ID" value="KAG9281323.1"/>
    <property type="molecule type" value="Genomic_DNA"/>
</dbReference>
<evidence type="ECO:0000256" key="3">
    <source>
        <dbReference type="SAM" id="SignalP"/>
    </source>
</evidence>
<keyword evidence="2" id="KW-0812">Transmembrane</keyword>
<name>A0A8T2MA96_ASTMX</name>
<evidence type="ECO:0000256" key="1">
    <source>
        <dbReference type="SAM" id="MobiDB-lite"/>
    </source>
</evidence>
<comment type="caution">
    <text evidence="4">The sequence shown here is derived from an EMBL/GenBank/DDBJ whole genome shotgun (WGS) entry which is preliminary data.</text>
</comment>
<evidence type="ECO:0000256" key="2">
    <source>
        <dbReference type="SAM" id="Phobius"/>
    </source>
</evidence>
<proteinExistence type="predicted"/>
<evidence type="ECO:0000313" key="4">
    <source>
        <dbReference type="EMBL" id="KAG9281323.1"/>
    </source>
</evidence>
<feature type="compositionally biased region" description="Polar residues" evidence="1">
    <location>
        <begin position="25"/>
        <end position="45"/>
    </location>
</feature>
<keyword evidence="3" id="KW-0732">Signal</keyword>
<accession>A0A8T2MA96</accession>
<keyword evidence="2" id="KW-0472">Membrane</keyword>
<keyword evidence="2" id="KW-1133">Transmembrane helix</keyword>